<dbReference type="Pfam" id="PF01899">
    <property type="entry name" value="MNHE"/>
    <property type="match status" value="1"/>
</dbReference>
<evidence type="ECO:0000256" key="5">
    <source>
        <dbReference type="ARBA" id="ARBA00022989"/>
    </source>
</evidence>
<gene>
    <name evidence="8" type="ORF">OIE73_28985</name>
</gene>
<dbReference type="NCBIfam" id="NF006521">
    <property type="entry name" value="PRK08965.1-5"/>
    <property type="match status" value="1"/>
</dbReference>
<protein>
    <submittedName>
        <fullName evidence="8">Na+/H+ antiporter subunit E</fullName>
    </submittedName>
</protein>
<evidence type="ECO:0000256" key="3">
    <source>
        <dbReference type="ARBA" id="ARBA00022475"/>
    </source>
</evidence>
<keyword evidence="4" id="KW-0812">Transmembrane</keyword>
<reference evidence="8 9" key="1">
    <citation type="submission" date="2022-10" db="EMBL/GenBank/DDBJ databases">
        <title>The complete genomes of actinobacterial strains from the NBC collection.</title>
        <authorList>
            <person name="Joergensen T.S."/>
            <person name="Alvarez Arevalo M."/>
            <person name="Sterndorff E.B."/>
            <person name="Faurdal D."/>
            <person name="Vuksanovic O."/>
            <person name="Mourched A.-S."/>
            <person name="Charusanti P."/>
            <person name="Shaw S."/>
            <person name="Blin K."/>
            <person name="Weber T."/>
        </authorList>
    </citation>
    <scope>NUCLEOTIDE SEQUENCE [LARGE SCALE GENOMIC DNA]</scope>
    <source>
        <strain evidence="8 9">NBC 01753</strain>
    </source>
</reference>
<feature type="compositionally biased region" description="Low complexity" evidence="7">
    <location>
        <begin position="174"/>
        <end position="187"/>
    </location>
</feature>
<dbReference type="EMBL" id="CP109134">
    <property type="protein sequence ID" value="WSD09384.1"/>
    <property type="molecule type" value="Genomic_DNA"/>
</dbReference>
<keyword evidence="9" id="KW-1185">Reference proteome</keyword>
<evidence type="ECO:0000313" key="9">
    <source>
        <dbReference type="Proteomes" id="UP001335325"/>
    </source>
</evidence>
<proteinExistence type="inferred from homology"/>
<feature type="region of interest" description="Disordered" evidence="7">
    <location>
        <begin position="164"/>
        <end position="213"/>
    </location>
</feature>
<evidence type="ECO:0000256" key="2">
    <source>
        <dbReference type="ARBA" id="ARBA00006228"/>
    </source>
</evidence>
<comment type="similarity">
    <text evidence="2">Belongs to the CPA3 antiporters (TC 2.A.63) subunit E family.</text>
</comment>
<evidence type="ECO:0000256" key="6">
    <source>
        <dbReference type="ARBA" id="ARBA00023136"/>
    </source>
</evidence>
<dbReference type="Proteomes" id="UP001335325">
    <property type="component" value="Chromosome"/>
</dbReference>
<dbReference type="InterPro" id="IPR002758">
    <property type="entry name" value="Cation_antiport_E"/>
</dbReference>
<evidence type="ECO:0000313" key="8">
    <source>
        <dbReference type="EMBL" id="WSD09384.1"/>
    </source>
</evidence>
<accession>A0ABZ1GTE2</accession>
<dbReference type="GeneID" id="91546693"/>
<keyword evidence="3" id="KW-1003">Cell membrane</keyword>
<evidence type="ECO:0000256" key="7">
    <source>
        <dbReference type="SAM" id="MobiDB-lite"/>
    </source>
</evidence>
<dbReference type="RefSeq" id="WP_326755153.1">
    <property type="nucleotide sequence ID" value="NZ_CP109134.1"/>
</dbReference>
<evidence type="ECO:0000256" key="1">
    <source>
        <dbReference type="ARBA" id="ARBA00004651"/>
    </source>
</evidence>
<keyword evidence="5" id="KW-1133">Transmembrane helix</keyword>
<sequence>MTCRENARRVRHHWPMILWLWLLWILLWGSVGPVVLVGGLLVAVAVVGSFSLPPILPGAVPRPLAIGRLLIGLLKDLVGSGVTVAWQVLRYGGKTSTAIVEVPLHVDSDLLITAVAELTTIAPGTLVVEIDRRRQRLYVHTLPVRDDTDIDRRRKAVQTLERRVARAVGRGRRTGSSGDDASGAVGDLGYSADPGYSTGPESSDHPDQGGSTP</sequence>
<organism evidence="8 9">
    <name type="scientific">Streptomyces hirsutus</name>
    <dbReference type="NCBI Taxonomy" id="35620"/>
    <lineage>
        <taxon>Bacteria</taxon>
        <taxon>Bacillati</taxon>
        <taxon>Actinomycetota</taxon>
        <taxon>Actinomycetes</taxon>
        <taxon>Kitasatosporales</taxon>
        <taxon>Streptomycetaceae</taxon>
        <taxon>Streptomyces</taxon>
    </lineage>
</organism>
<keyword evidence="6" id="KW-0472">Membrane</keyword>
<evidence type="ECO:0000256" key="4">
    <source>
        <dbReference type="ARBA" id="ARBA00022692"/>
    </source>
</evidence>
<comment type="subcellular location">
    <subcellularLocation>
        <location evidence="1">Cell membrane</location>
        <topology evidence="1">Multi-pass membrane protein</topology>
    </subcellularLocation>
</comment>
<dbReference type="PANTHER" id="PTHR34584:SF1">
    <property type="entry name" value="NA(+)_H(+) ANTIPORTER SUBUNIT E1"/>
    <property type="match status" value="1"/>
</dbReference>
<name>A0ABZ1GTE2_9ACTN</name>
<dbReference type="PANTHER" id="PTHR34584">
    <property type="entry name" value="NA(+)/H(+) ANTIPORTER SUBUNIT E1"/>
    <property type="match status" value="1"/>
</dbReference>